<evidence type="ECO:0000313" key="2">
    <source>
        <dbReference type="EMBL" id="KAG5666996.1"/>
    </source>
</evidence>
<dbReference type="Proteomes" id="UP001107558">
    <property type="component" value="Chromosome 4"/>
</dbReference>
<keyword evidence="3" id="KW-1185">Reference proteome</keyword>
<sequence>MIKFIDALEIFSKNALNHYEKMPEQTPYKQNFFFGSITMCKTYDGAVTINFKLKGLINPEVDQDLLGAMLMTANEQGKVLREVDEICVYTVKNNYMTNKTTLYQKGDYSYILIKKFFLWSMKNPQSPLRARSLTEALRNSLMLGGDRRRPTEEIPGSSSRASHRAQIGCESPKVRTKPTDEFHQTCKSKNGDSEPRNLLECGRSHV</sequence>
<evidence type="ECO:0000313" key="3">
    <source>
        <dbReference type="Proteomes" id="UP001107558"/>
    </source>
</evidence>
<reference evidence="2" key="1">
    <citation type="submission" date="2021-03" db="EMBL/GenBank/DDBJ databases">
        <title>Chromosome level genome of the anhydrobiotic midge Polypedilum vanderplanki.</title>
        <authorList>
            <person name="Yoshida Y."/>
            <person name="Kikawada T."/>
            <person name="Gusev O."/>
        </authorList>
    </citation>
    <scope>NUCLEOTIDE SEQUENCE</scope>
    <source>
        <strain evidence="2">NIAS01</strain>
        <tissue evidence="2">Whole body or cell culture</tissue>
    </source>
</reference>
<feature type="compositionally biased region" description="Basic and acidic residues" evidence="1">
    <location>
        <begin position="177"/>
        <end position="197"/>
    </location>
</feature>
<protein>
    <submittedName>
        <fullName evidence="2">Uncharacterized protein</fullName>
    </submittedName>
</protein>
<dbReference type="EMBL" id="JADBJN010000004">
    <property type="protein sequence ID" value="KAG5666996.1"/>
    <property type="molecule type" value="Genomic_DNA"/>
</dbReference>
<name>A0A9J6BAY8_POLVA</name>
<organism evidence="2 3">
    <name type="scientific">Polypedilum vanderplanki</name>
    <name type="common">Sleeping chironomid midge</name>
    <dbReference type="NCBI Taxonomy" id="319348"/>
    <lineage>
        <taxon>Eukaryota</taxon>
        <taxon>Metazoa</taxon>
        <taxon>Ecdysozoa</taxon>
        <taxon>Arthropoda</taxon>
        <taxon>Hexapoda</taxon>
        <taxon>Insecta</taxon>
        <taxon>Pterygota</taxon>
        <taxon>Neoptera</taxon>
        <taxon>Endopterygota</taxon>
        <taxon>Diptera</taxon>
        <taxon>Nematocera</taxon>
        <taxon>Chironomoidea</taxon>
        <taxon>Chironomidae</taxon>
        <taxon>Chironominae</taxon>
        <taxon>Polypedilum</taxon>
        <taxon>Polypedilum</taxon>
    </lineage>
</organism>
<accession>A0A9J6BAY8</accession>
<gene>
    <name evidence="2" type="ORF">PVAND_014999</name>
</gene>
<proteinExistence type="predicted"/>
<feature type="region of interest" description="Disordered" evidence="1">
    <location>
        <begin position="144"/>
        <end position="206"/>
    </location>
</feature>
<dbReference type="AlphaFoldDB" id="A0A9J6BAY8"/>
<comment type="caution">
    <text evidence="2">The sequence shown here is derived from an EMBL/GenBank/DDBJ whole genome shotgun (WGS) entry which is preliminary data.</text>
</comment>
<evidence type="ECO:0000256" key="1">
    <source>
        <dbReference type="SAM" id="MobiDB-lite"/>
    </source>
</evidence>